<evidence type="ECO:0000256" key="6">
    <source>
        <dbReference type="ARBA" id="ARBA00023004"/>
    </source>
</evidence>
<dbReference type="RefSeq" id="WP_016442774.1">
    <property type="nucleotide sequence ID" value="NZ_CAUPFC010000008.1"/>
</dbReference>
<keyword evidence="12" id="KW-1185">Reference proteome</keyword>
<dbReference type="EMBL" id="JAWNFV010000002">
    <property type="protein sequence ID" value="MDY5139991.1"/>
    <property type="molecule type" value="Genomic_DNA"/>
</dbReference>
<keyword evidence="7 9" id="KW-0464">Manganese</keyword>
<dbReference type="GO" id="GO:0008927">
    <property type="term" value="F:mannonate dehydratase activity"/>
    <property type="evidence" value="ECO:0007669"/>
    <property type="project" value="UniProtKB-UniRule"/>
</dbReference>
<dbReference type="InterPro" id="IPR036237">
    <property type="entry name" value="Xyl_isomerase-like_sf"/>
</dbReference>
<evidence type="ECO:0000313" key="11">
    <source>
        <dbReference type="EMBL" id="MDY5146813.1"/>
    </source>
</evidence>
<dbReference type="Proteomes" id="UP001284901">
    <property type="component" value="Unassembled WGS sequence"/>
</dbReference>
<comment type="cofactor">
    <cofactor evidence="9">
        <name>Fe(2+)</name>
        <dbReference type="ChEBI" id="CHEBI:29033"/>
    </cofactor>
    <cofactor evidence="9">
        <name>Mn(2+)</name>
        <dbReference type="ChEBI" id="CHEBI:29035"/>
    </cofactor>
</comment>
<keyword evidence="8 9" id="KW-0456">Lyase</keyword>
<evidence type="ECO:0000256" key="3">
    <source>
        <dbReference type="ARBA" id="ARBA00004892"/>
    </source>
</evidence>
<evidence type="ECO:0000313" key="12">
    <source>
        <dbReference type="Proteomes" id="UP001284901"/>
    </source>
</evidence>
<dbReference type="EC" id="4.2.1.8" evidence="5 9"/>
<dbReference type="PIRSF" id="PIRSF016049">
    <property type="entry name" value="Man_dehyd"/>
    <property type="match status" value="1"/>
</dbReference>
<proteinExistence type="inferred from homology"/>
<dbReference type="GeneID" id="92814192"/>
<keyword evidence="6 9" id="KW-0408">Iron</keyword>
<reference evidence="10 12" key="1">
    <citation type="submission" date="2023-10" db="EMBL/GenBank/DDBJ databases">
        <title>Whole Genome based description of the genera Actinobaculum and Actinotignum reveals a complex phylogenetic relationship within the species included in the genus Actinotignum.</title>
        <authorList>
            <person name="Jensen C.S."/>
            <person name="Dargis R."/>
            <person name="Kemp M."/>
            <person name="Christensen J.J."/>
        </authorList>
    </citation>
    <scope>NUCLEOTIDE SEQUENCE</scope>
    <source>
        <strain evidence="11 12">SLA_B089</strain>
        <strain evidence="10">SLA_B245</strain>
    </source>
</reference>
<dbReference type="NCBIfam" id="TIGR00695">
    <property type="entry name" value="uxuA"/>
    <property type="match status" value="1"/>
</dbReference>
<dbReference type="InterPro" id="IPR004628">
    <property type="entry name" value="Man_deHydtase"/>
</dbReference>
<evidence type="ECO:0000256" key="5">
    <source>
        <dbReference type="ARBA" id="ARBA00012927"/>
    </source>
</evidence>
<comment type="caution">
    <text evidence="10">The sequence shown here is derived from an EMBL/GenBank/DDBJ whole genome shotgun (WGS) entry which is preliminary data.</text>
</comment>
<dbReference type="EMBL" id="JAWNFY010000020">
    <property type="protein sequence ID" value="MDY5146813.1"/>
    <property type="molecule type" value="Genomic_DNA"/>
</dbReference>
<comment type="function">
    <text evidence="2 9">Catalyzes the dehydration of D-mannonate.</text>
</comment>
<dbReference type="GO" id="GO:0030145">
    <property type="term" value="F:manganese ion binding"/>
    <property type="evidence" value="ECO:0007669"/>
    <property type="project" value="TreeGrafter"/>
</dbReference>
<comment type="catalytic activity">
    <reaction evidence="1 9">
        <text>D-mannonate = 2-dehydro-3-deoxy-D-gluconate + H2O</text>
        <dbReference type="Rhea" id="RHEA:20097"/>
        <dbReference type="ChEBI" id="CHEBI:15377"/>
        <dbReference type="ChEBI" id="CHEBI:17767"/>
        <dbReference type="ChEBI" id="CHEBI:57990"/>
        <dbReference type="EC" id="4.2.1.8"/>
    </reaction>
</comment>
<evidence type="ECO:0000256" key="8">
    <source>
        <dbReference type="ARBA" id="ARBA00023239"/>
    </source>
</evidence>
<evidence type="ECO:0000256" key="9">
    <source>
        <dbReference type="HAMAP-Rule" id="MF_00106"/>
    </source>
</evidence>
<dbReference type="GO" id="GO:0042840">
    <property type="term" value="P:D-glucuronate catabolic process"/>
    <property type="evidence" value="ECO:0007669"/>
    <property type="project" value="TreeGrafter"/>
</dbReference>
<dbReference type="Pfam" id="PF03786">
    <property type="entry name" value="UxuA"/>
    <property type="match status" value="1"/>
</dbReference>
<evidence type="ECO:0000256" key="2">
    <source>
        <dbReference type="ARBA" id="ARBA00002713"/>
    </source>
</evidence>
<dbReference type="Gene3D" id="3.20.20.150">
    <property type="entry name" value="Divalent-metal-dependent TIM barrel enzymes"/>
    <property type="match status" value="1"/>
</dbReference>
<comment type="pathway">
    <text evidence="3 9">Carbohydrate metabolism; pentose and glucuronate interconversion.</text>
</comment>
<comment type="similarity">
    <text evidence="4 9">Belongs to the mannonate dehydratase family.</text>
</comment>
<dbReference type="Proteomes" id="UP001288320">
    <property type="component" value="Unassembled WGS sequence"/>
</dbReference>
<dbReference type="PANTHER" id="PTHR30387">
    <property type="entry name" value="MANNONATE DEHYDRATASE"/>
    <property type="match status" value="1"/>
</dbReference>
<evidence type="ECO:0000256" key="4">
    <source>
        <dbReference type="ARBA" id="ARBA00007389"/>
    </source>
</evidence>
<evidence type="ECO:0000313" key="13">
    <source>
        <dbReference type="Proteomes" id="UP001288320"/>
    </source>
</evidence>
<evidence type="ECO:0000256" key="1">
    <source>
        <dbReference type="ARBA" id="ARBA00001794"/>
    </source>
</evidence>
<accession>A0AAW9HIW1</accession>
<evidence type="ECO:0000256" key="7">
    <source>
        <dbReference type="ARBA" id="ARBA00023211"/>
    </source>
</evidence>
<dbReference type="AlphaFoldDB" id="A0AAW9HIW1"/>
<dbReference type="PANTHER" id="PTHR30387:SF2">
    <property type="entry name" value="MANNONATE DEHYDRATASE"/>
    <property type="match status" value="1"/>
</dbReference>
<dbReference type="HAMAP" id="MF_00106">
    <property type="entry name" value="UxuA"/>
    <property type="match status" value="1"/>
</dbReference>
<dbReference type="GO" id="GO:0008198">
    <property type="term" value="F:ferrous iron binding"/>
    <property type="evidence" value="ECO:0007669"/>
    <property type="project" value="TreeGrafter"/>
</dbReference>
<dbReference type="SUPFAM" id="SSF51658">
    <property type="entry name" value="Xylose isomerase-like"/>
    <property type="match status" value="1"/>
</dbReference>
<protein>
    <recommendedName>
        <fullName evidence="5 9">Mannonate dehydratase</fullName>
        <ecNumber evidence="5 9">4.2.1.8</ecNumber>
    </recommendedName>
    <alternativeName>
        <fullName evidence="9">D-mannonate hydro-lyase</fullName>
    </alternativeName>
</protein>
<name>A0AAW9HIW1_9ACTO</name>
<evidence type="ECO:0000313" key="10">
    <source>
        <dbReference type="EMBL" id="MDY5139991.1"/>
    </source>
</evidence>
<sequence length="360" mass="40717">MKMTFRWYGEGHDPIPLQYIKQIPGVSGIMGTLSYKAAGENWEKDEIKVLIDQVHEAGLECEIIESVNVHEDIKLGLPSRDEYIKNYCTTLENLAEFGVKVVVYNFMPVFDWLRTELAHVNEDGSTCLYYDHSEIEGMTPQDIVNKTAEESGGLTLPGWEPERLAKLDEVMALYQNMTVEKLRENWKYFLDGIIPTCEKVGIKMACHPDDPAWDLFGIPRAYKSLDDIKEILALNDSPMHSLCVCIGSLGSNPSNNVAEILRYVGERGRIAASHLRNVKYLGEKTFKEAAHWSADGDLDMQAAVEAIYDTCPDIYVRPDHGRMIWGEEGRPGYPLYDRALGTQYLLGLWDGIDKMKKAAK</sequence>
<organism evidence="10 13">
    <name type="scientific">Actinotignum timonense</name>
    <dbReference type="NCBI Taxonomy" id="1870995"/>
    <lineage>
        <taxon>Bacteria</taxon>
        <taxon>Bacillati</taxon>
        <taxon>Actinomycetota</taxon>
        <taxon>Actinomycetes</taxon>
        <taxon>Actinomycetales</taxon>
        <taxon>Actinomycetaceae</taxon>
        <taxon>Actinotignum</taxon>
    </lineage>
</organism>
<gene>
    <name evidence="9 10" type="primary">uxuA</name>
    <name evidence="10" type="ORF">R6G74_01490</name>
    <name evidence="11" type="ORF">R6P33_07275</name>
</gene>
<dbReference type="NCBIfam" id="NF003027">
    <property type="entry name" value="PRK03906.1"/>
    <property type="match status" value="1"/>
</dbReference>